<dbReference type="PANTHER" id="PTHR23020">
    <property type="entry name" value="UNCHARACTERIZED NUCLEAR HORMONE RECEPTOR-RELATED"/>
    <property type="match status" value="1"/>
</dbReference>
<name>A0A0B1ZJE6_9SPHN</name>
<dbReference type="InterPro" id="IPR004119">
    <property type="entry name" value="EcKL"/>
</dbReference>
<organism evidence="1 2">
    <name type="scientific">Novosphingobium malaysiense</name>
    <dbReference type="NCBI Taxonomy" id="1348853"/>
    <lineage>
        <taxon>Bacteria</taxon>
        <taxon>Pseudomonadati</taxon>
        <taxon>Pseudomonadota</taxon>
        <taxon>Alphaproteobacteria</taxon>
        <taxon>Sphingomonadales</taxon>
        <taxon>Sphingomonadaceae</taxon>
        <taxon>Novosphingobium</taxon>
    </lineage>
</organism>
<gene>
    <name evidence="1" type="ORF">LK12_19410</name>
</gene>
<dbReference type="Pfam" id="PF02958">
    <property type="entry name" value="EcKL"/>
    <property type="match status" value="1"/>
</dbReference>
<evidence type="ECO:0000313" key="2">
    <source>
        <dbReference type="Proteomes" id="UP000031057"/>
    </source>
</evidence>
<evidence type="ECO:0000313" key="1">
    <source>
        <dbReference type="EMBL" id="KHK89316.1"/>
    </source>
</evidence>
<dbReference type="PANTHER" id="PTHR23020:SF41">
    <property type="entry name" value="AMINOGLYCOSIDE PHOSPHOTRANSFERASE DOMAIN-CONTAINING PROTEIN"/>
    <property type="match status" value="1"/>
</dbReference>
<dbReference type="EMBL" id="JTDI01000007">
    <property type="protein sequence ID" value="KHK89316.1"/>
    <property type="molecule type" value="Genomic_DNA"/>
</dbReference>
<comment type="caution">
    <text evidence="1">The sequence shown here is derived from an EMBL/GenBank/DDBJ whole genome shotgun (WGS) entry which is preliminary data.</text>
</comment>
<dbReference type="STRING" id="1348853.LK12_19410"/>
<dbReference type="Proteomes" id="UP000031057">
    <property type="component" value="Unassembled WGS sequence"/>
</dbReference>
<proteinExistence type="predicted"/>
<dbReference type="SUPFAM" id="SSF56112">
    <property type="entry name" value="Protein kinase-like (PK-like)"/>
    <property type="match status" value="1"/>
</dbReference>
<dbReference type="AlphaFoldDB" id="A0A0B1ZJE6"/>
<dbReference type="InterPro" id="IPR011009">
    <property type="entry name" value="Kinase-like_dom_sf"/>
</dbReference>
<dbReference type="Gene3D" id="3.90.1200.10">
    <property type="match status" value="1"/>
</dbReference>
<dbReference type="RefSeq" id="WP_039287954.1">
    <property type="nucleotide sequence ID" value="NZ_JTDI01000007.1"/>
</dbReference>
<keyword evidence="2" id="KW-1185">Reference proteome</keyword>
<protein>
    <recommendedName>
        <fullName evidence="3">Aminoglycoside phosphotransferase domain-containing protein</fullName>
    </recommendedName>
</protein>
<sequence length="350" mass="38745">MSNVQPLPVEIGDITPAWLSAALGCHVSSAHIADVNNGTCTKIRIALETDDPDIPETLMLKGGFEPHSRMMDYMHANEVRAYRDVAPVSPLRQPRTWFAGFDADARQGIVIMEDLVARGVTFLHPQEPRSPEDVAKRLEVLARHHAVTLGRSEDFAPAGRFAWADDYVDGFYHYGETILTPDVWQGFVNSARGAAASTRFHSLDWFLDTLGRLSRFSKTIPRALLHGDTHLGNLYIDIDGEPGFFDSQPHVGPVMAEVAYHVTGALDMADRRVHERDLVAHYRNALETEGHALPPLEDLMRQYAAFLAFGYAIFLVNASDFQPEAINTAYTARFSSAMLDNDTLGVLAGL</sequence>
<dbReference type="InterPro" id="IPR052961">
    <property type="entry name" value="Oxido-Kinase-like_Enzymes"/>
</dbReference>
<accession>A0A0B1ZJE6</accession>
<reference evidence="1 2" key="1">
    <citation type="submission" date="2014-10" db="EMBL/GenBank/DDBJ databases">
        <title>Genome sequence of Novosphingobium malaysiense MUSC 273(T).</title>
        <authorList>
            <person name="Lee L.-H."/>
        </authorList>
    </citation>
    <scope>NUCLEOTIDE SEQUENCE [LARGE SCALE GENOMIC DNA]</scope>
    <source>
        <strain evidence="1 2">MUSC 273</strain>
    </source>
</reference>
<dbReference type="OrthoDB" id="3806873at2"/>
<evidence type="ECO:0008006" key="3">
    <source>
        <dbReference type="Google" id="ProtNLM"/>
    </source>
</evidence>